<sequence>MPRRRSFLHAAALQTQPPAKIIQRLFQMKRAGAHTRCRHGAIAALSDPLPPPVGSCYSGNPMGLPAARHLGGGGANTNQTHESLRPTPSNAGGARGTSLVSGRRLPCHMSIFVSLSKEKINGSDSGTTHLGQFRCSAMVLCSLILVRSPPLPASLRASLCEKRLGYPRKRFAQGRAGQKVTCGHRTCSLRGRKKSLNPRRGASENYARHRRALALSRGGGGRGREGKGRPMLRTPSAWGGISTGLK</sequence>
<gene>
    <name evidence="2" type="ORF">TCIL3000_0_25150</name>
</gene>
<evidence type="ECO:0000313" key="2">
    <source>
        <dbReference type="EMBL" id="CCD17731.1"/>
    </source>
</evidence>
<organism evidence="2 3">
    <name type="scientific">Trypanosoma congolense (strain IL3000)</name>
    <dbReference type="NCBI Taxonomy" id="1068625"/>
    <lineage>
        <taxon>Eukaryota</taxon>
        <taxon>Discoba</taxon>
        <taxon>Euglenozoa</taxon>
        <taxon>Kinetoplastea</taxon>
        <taxon>Metakinetoplastina</taxon>
        <taxon>Trypanosomatida</taxon>
        <taxon>Trypanosomatidae</taxon>
        <taxon>Trypanosoma</taxon>
        <taxon>Nannomonas</taxon>
    </lineage>
</organism>
<proteinExistence type="predicted"/>
<reference evidence="2 3" key="2">
    <citation type="journal article" date="2012" name="Proc. Natl. Acad. Sci. U.S.A.">
        <title>Antigenic diversity is generated by distinct evolutionary mechanisms in African trypanosome species.</title>
        <authorList>
            <person name="Jackson A.P."/>
            <person name="Berry A."/>
            <person name="Aslett M."/>
            <person name="Allison H.C."/>
            <person name="Burton P."/>
            <person name="Vavrova-Anderson J."/>
            <person name="Brown R."/>
            <person name="Browne H."/>
            <person name="Corton N."/>
            <person name="Hauser H."/>
            <person name="Gamble J."/>
            <person name="Gilderthorp R."/>
            <person name="Marcello L."/>
            <person name="McQuillan J."/>
            <person name="Otto T.D."/>
            <person name="Quail M.A."/>
            <person name="Sanders M.J."/>
            <person name="van Tonder A."/>
            <person name="Ginger M.L."/>
            <person name="Field M.C."/>
            <person name="Barry J.D."/>
            <person name="Hertz-Fowler C."/>
            <person name="Berriman M."/>
        </authorList>
    </citation>
    <scope>NUCLEOTIDE SEQUENCE [LARGE SCALE GENOMIC DNA]</scope>
    <source>
        <strain evidence="2 3">IL3000</strain>
    </source>
</reference>
<name>F9WK70_TRYCI</name>
<feature type="region of interest" description="Disordered" evidence="1">
    <location>
        <begin position="69"/>
        <end position="99"/>
    </location>
</feature>
<comment type="caution">
    <text evidence="2">The sequence shown here is derived from an EMBL/GenBank/DDBJ whole genome shotgun (WGS) entry which is preliminary data.</text>
</comment>
<protein>
    <submittedName>
        <fullName evidence="2">WGS project CAEQ00000000 data, annotated contig 994</fullName>
    </submittedName>
</protein>
<dbReference type="VEuPathDB" id="TriTrypDB:TcIL3000_0_25150"/>
<dbReference type="AlphaFoldDB" id="F9WK70"/>
<dbReference type="EMBL" id="CAEQ01002818">
    <property type="protein sequence ID" value="CCD17731.1"/>
    <property type="molecule type" value="Genomic_DNA"/>
</dbReference>
<keyword evidence="3" id="KW-1185">Reference proteome</keyword>
<accession>F9WK70</accession>
<evidence type="ECO:0000256" key="1">
    <source>
        <dbReference type="SAM" id="MobiDB-lite"/>
    </source>
</evidence>
<feature type="compositionally biased region" description="Polar residues" evidence="1">
    <location>
        <begin position="76"/>
        <end position="90"/>
    </location>
</feature>
<feature type="region of interest" description="Disordered" evidence="1">
    <location>
        <begin position="212"/>
        <end position="246"/>
    </location>
</feature>
<evidence type="ECO:0000313" key="3">
    <source>
        <dbReference type="Proteomes" id="UP000000702"/>
    </source>
</evidence>
<reference evidence="3" key="1">
    <citation type="submission" date="2011-07" db="EMBL/GenBank/DDBJ databases">
        <title>Divergent evolution of antigenic variation in African trypanosomes.</title>
        <authorList>
            <person name="Jackson A.P."/>
            <person name="Berry A."/>
            <person name="Allison H.C."/>
            <person name="Burton P."/>
            <person name="Anderson J."/>
            <person name="Aslett M."/>
            <person name="Brown R."/>
            <person name="Corton N."/>
            <person name="Harris D."/>
            <person name="Hauser H."/>
            <person name="Gamble J."/>
            <person name="Gilderthorp R."/>
            <person name="McQuillan J."/>
            <person name="Quail M.A."/>
            <person name="Sanders M."/>
            <person name="Van Tonder A."/>
            <person name="Ginger M.L."/>
            <person name="Donelson J.E."/>
            <person name="Field M.C."/>
            <person name="Barry J.D."/>
            <person name="Berriman M."/>
            <person name="Hertz-Fowler C."/>
        </authorList>
    </citation>
    <scope>NUCLEOTIDE SEQUENCE [LARGE SCALE GENOMIC DNA]</scope>
    <source>
        <strain evidence="3">IL3000</strain>
    </source>
</reference>
<dbReference type="Proteomes" id="UP000000702">
    <property type="component" value="Unassembled WGS sequence"/>
</dbReference>